<evidence type="ECO:0000256" key="1">
    <source>
        <dbReference type="SAM" id="MobiDB-lite"/>
    </source>
</evidence>
<protein>
    <submittedName>
        <fullName evidence="2">Uncharacterized protein</fullName>
    </submittedName>
</protein>
<proteinExistence type="predicted"/>
<accession>A0A5A7TU40</accession>
<dbReference type="EMBL" id="SSTD01015500">
    <property type="protein sequence ID" value="TYK02615.1"/>
    <property type="molecule type" value="Genomic_DNA"/>
</dbReference>
<dbReference type="Proteomes" id="UP000321947">
    <property type="component" value="Unassembled WGS sequence"/>
</dbReference>
<feature type="region of interest" description="Disordered" evidence="1">
    <location>
        <begin position="1"/>
        <end position="30"/>
    </location>
</feature>
<feature type="compositionally biased region" description="Basic and acidic residues" evidence="1">
    <location>
        <begin position="1"/>
        <end position="22"/>
    </location>
</feature>
<dbReference type="Proteomes" id="UP000321393">
    <property type="component" value="Unassembled WGS sequence"/>
</dbReference>
<organism evidence="2 4">
    <name type="scientific">Cucumis melo var. makuwa</name>
    <name type="common">Oriental melon</name>
    <dbReference type="NCBI Taxonomy" id="1194695"/>
    <lineage>
        <taxon>Eukaryota</taxon>
        <taxon>Viridiplantae</taxon>
        <taxon>Streptophyta</taxon>
        <taxon>Embryophyta</taxon>
        <taxon>Tracheophyta</taxon>
        <taxon>Spermatophyta</taxon>
        <taxon>Magnoliopsida</taxon>
        <taxon>eudicotyledons</taxon>
        <taxon>Gunneridae</taxon>
        <taxon>Pentapetalae</taxon>
        <taxon>rosids</taxon>
        <taxon>fabids</taxon>
        <taxon>Cucurbitales</taxon>
        <taxon>Cucurbitaceae</taxon>
        <taxon>Benincaseae</taxon>
        <taxon>Cucumis</taxon>
    </lineage>
</organism>
<reference evidence="4 5" key="1">
    <citation type="submission" date="2019-08" db="EMBL/GenBank/DDBJ databases">
        <title>Draft genome sequences of two oriental melons (Cucumis melo L. var makuwa).</title>
        <authorList>
            <person name="Kwon S.-Y."/>
        </authorList>
    </citation>
    <scope>NUCLEOTIDE SEQUENCE [LARGE SCALE GENOMIC DNA]</scope>
    <source>
        <strain evidence="5">cv. Chang Bougi</strain>
        <strain evidence="4">cv. SW 3</strain>
        <tissue evidence="2">Leaf</tissue>
    </source>
</reference>
<evidence type="ECO:0000313" key="4">
    <source>
        <dbReference type="Proteomes" id="UP000321393"/>
    </source>
</evidence>
<dbReference type="EMBL" id="SSTE01014401">
    <property type="protein sequence ID" value="KAA0045646.1"/>
    <property type="molecule type" value="Genomic_DNA"/>
</dbReference>
<feature type="region of interest" description="Disordered" evidence="1">
    <location>
        <begin position="73"/>
        <end position="95"/>
    </location>
</feature>
<gene>
    <name evidence="3" type="ORF">E5676_scaffold280G00200</name>
    <name evidence="2" type="ORF">E6C27_scaffold243G001580</name>
</gene>
<evidence type="ECO:0000313" key="3">
    <source>
        <dbReference type="EMBL" id="TYK02615.1"/>
    </source>
</evidence>
<evidence type="ECO:0000313" key="5">
    <source>
        <dbReference type="Proteomes" id="UP000321947"/>
    </source>
</evidence>
<dbReference type="OrthoDB" id="1831854at2759"/>
<dbReference type="AlphaFoldDB" id="A0A5A7TU40"/>
<evidence type="ECO:0000313" key="2">
    <source>
        <dbReference type="EMBL" id="KAA0045646.1"/>
    </source>
</evidence>
<sequence length="136" mass="15623">MAPTREEEVNEHKGESDSSKIDRHWKRPLKKAKSPLNDHLEGLIELGNDESLMAPMQLIQPLRKLEIRRDKMKVGGKDIESPPSKGDAYPSPYRRMKSTPLKVPLLCTEEAIEALATVRKSMEAAREEFKNFKWKL</sequence>
<comment type="caution">
    <text evidence="2">The sequence shown here is derived from an EMBL/GenBank/DDBJ whole genome shotgun (WGS) entry which is preliminary data.</text>
</comment>
<name>A0A5A7TU40_CUCMM</name>